<proteinExistence type="predicted"/>
<evidence type="ECO:0000313" key="2">
    <source>
        <dbReference type="EMBL" id="GGD25982.1"/>
    </source>
</evidence>
<dbReference type="RefSeq" id="WP_229738049.1">
    <property type="nucleotide sequence ID" value="NZ_BMGI01000001.1"/>
</dbReference>
<gene>
    <name evidence="2" type="ORF">GCM10011358_08030</name>
</gene>
<dbReference type="EMBL" id="BMGI01000001">
    <property type="protein sequence ID" value="GGD25982.1"/>
    <property type="molecule type" value="Genomic_DNA"/>
</dbReference>
<protein>
    <submittedName>
        <fullName evidence="2">Uncharacterized protein</fullName>
    </submittedName>
</protein>
<dbReference type="Proteomes" id="UP000617355">
    <property type="component" value="Unassembled WGS sequence"/>
</dbReference>
<feature type="chain" id="PRO_5046337314" evidence="1">
    <location>
        <begin position="26"/>
        <end position="132"/>
    </location>
</feature>
<reference evidence="3" key="1">
    <citation type="journal article" date="2019" name="Int. J. Syst. Evol. Microbiol.">
        <title>The Global Catalogue of Microorganisms (GCM) 10K type strain sequencing project: providing services to taxonomists for standard genome sequencing and annotation.</title>
        <authorList>
            <consortium name="The Broad Institute Genomics Platform"/>
            <consortium name="The Broad Institute Genome Sequencing Center for Infectious Disease"/>
            <person name="Wu L."/>
            <person name="Ma J."/>
        </authorList>
    </citation>
    <scope>NUCLEOTIDE SEQUENCE [LARGE SCALE GENOMIC DNA]</scope>
    <source>
        <strain evidence="3">CGMCC 1.12922</strain>
    </source>
</reference>
<comment type="caution">
    <text evidence="2">The sequence shown here is derived from an EMBL/GenBank/DDBJ whole genome shotgun (WGS) entry which is preliminary data.</text>
</comment>
<name>A0ABQ1QFG2_9RHOB</name>
<sequence>MTGFSRFARAAVIAAAVGFAGAASAQTEIGGYSAYIGWEDLHNSKGARLTAPWQVVRQDRANYHRFGISQPGDDWDPFFASMENRAAMERMIMNGTIEPSAAQILMQGGATVFVRIYGQGGVGNSIRVTVSR</sequence>
<feature type="signal peptide" evidence="1">
    <location>
        <begin position="1"/>
        <end position="25"/>
    </location>
</feature>
<accession>A0ABQ1QFG2</accession>
<evidence type="ECO:0000256" key="1">
    <source>
        <dbReference type="SAM" id="SignalP"/>
    </source>
</evidence>
<keyword evidence="3" id="KW-1185">Reference proteome</keyword>
<keyword evidence="1" id="KW-0732">Signal</keyword>
<evidence type="ECO:0000313" key="3">
    <source>
        <dbReference type="Proteomes" id="UP000617355"/>
    </source>
</evidence>
<organism evidence="2 3">
    <name type="scientific">Sinisalibacter lacisalsi</name>
    <dbReference type="NCBI Taxonomy" id="1526570"/>
    <lineage>
        <taxon>Bacteria</taxon>
        <taxon>Pseudomonadati</taxon>
        <taxon>Pseudomonadota</taxon>
        <taxon>Alphaproteobacteria</taxon>
        <taxon>Rhodobacterales</taxon>
        <taxon>Roseobacteraceae</taxon>
        <taxon>Sinisalibacter</taxon>
    </lineage>
</organism>